<gene>
    <name evidence="7" type="ORF">J4G33_08350</name>
</gene>
<evidence type="ECO:0000313" key="8">
    <source>
        <dbReference type="Proteomes" id="UP000664209"/>
    </source>
</evidence>
<dbReference type="InterPro" id="IPR011629">
    <property type="entry name" value="CobW-like_C"/>
</dbReference>
<dbReference type="GO" id="GO:0000166">
    <property type="term" value="F:nucleotide binding"/>
    <property type="evidence" value="ECO:0007669"/>
    <property type="project" value="UniProtKB-KW"/>
</dbReference>
<comment type="caution">
    <text evidence="7">The sequence shown here is derived from an EMBL/GenBank/DDBJ whole genome shotgun (WGS) entry which is preliminary data.</text>
</comment>
<dbReference type="Proteomes" id="UP000664209">
    <property type="component" value="Unassembled WGS sequence"/>
</dbReference>
<dbReference type="PANTHER" id="PTHR43603:SF1">
    <property type="entry name" value="ZINC-REGULATED GTPASE METALLOPROTEIN ACTIVATOR 1"/>
    <property type="match status" value="1"/>
</dbReference>
<dbReference type="GO" id="GO:0016787">
    <property type="term" value="F:hydrolase activity"/>
    <property type="evidence" value="ECO:0007669"/>
    <property type="project" value="UniProtKB-KW"/>
</dbReference>
<dbReference type="Pfam" id="PF07683">
    <property type="entry name" value="CobW_C"/>
    <property type="match status" value="1"/>
</dbReference>
<evidence type="ECO:0000256" key="3">
    <source>
        <dbReference type="ARBA" id="ARBA00023186"/>
    </source>
</evidence>
<evidence type="ECO:0000313" key="7">
    <source>
        <dbReference type="EMBL" id="MBO1751810.1"/>
    </source>
</evidence>
<keyword evidence="3" id="KW-0143">Chaperone</keyword>
<sequence>MAPRLPLTVLATIDPVLRDSAVMGLVTDTPATVVLRHDILEDAMGDGVIRRVVIDGSGVVEDERVPLEHACLSCAVREDAVPTLRRLASDGRWDALALALPVSAESLPVTRALSGATSRGGELPGVRLASVLAVVDVETVVEDLLGDDLLEERDLALTGDDRRSVGEALAAQLAHADLVLTTGDVDLHPQGSDLVDHTRARDGLRQDGLHDLDVRGLLSTRHSSRRGEARLDPVQAAPSRSTSASGVWTIELEDDRPVHPERFVDHVAALGSGRLRSRGVFWVADRPEAACAWDGAGGQLSIGTLGPWGRGRPVTRLVVTGTGDEAPRLRAAFERVLLTPEEMRRGPEAWAARHDALEPWLGARESL</sequence>
<protein>
    <submittedName>
        <fullName evidence="7">GTP-binding protein</fullName>
    </submittedName>
</protein>
<keyword evidence="8" id="KW-1185">Reference proteome</keyword>
<dbReference type="InterPro" id="IPR036627">
    <property type="entry name" value="CobW-likC_sf"/>
</dbReference>
<evidence type="ECO:0000256" key="2">
    <source>
        <dbReference type="ARBA" id="ARBA00022801"/>
    </source>
</evidence>
<dbReference type="RefSeq" id="WP_208055474.1">
    <property type="nucleotide sequence ID" value="NZ_JAGEMK010000003.1"/>
</dbReference>
<dbReference type="AlphaFoldDB" id="A0A939RUX5"/>
<proteinExistence type="inferred from homology"/>
<dbReference type="InterPro" id="IPR051927">
    <property type="entry name" value="Zn_Chap_cDPG_Synth"/>
</dbReference>
<reference evidence="7" key="1">
    <citation type="submission" date="2021-03" db="EMBL/GenBank/DDBJ databases">
        <title>Actinotalea soli sp. nov., isolated from soil.</title>
        <authorList>
            <person name="Ping W."/>
            <person name="Zhang J."/>
        </authorList>
    </citation>
    <scope>NUCLEOTIDE SEQUENCE</scope>
    <source>
        <strain evidence="7">BY-33</strain>
    </source>
</reference>
<dbReference type="Pfam" id="PF02492">
    <property type="entry name" value="cobW"/>
    <property type="match status" value="1"/>
</dbReference>
<accession>A0A939RUX5</accession>
<organism evidence="7 8">
    <name type="scientific">Actinotalea soli</name>
    <dbReference type="NCBI Taxonomy" id="2819234"/>
    <lineage>
        <taxon>Bacteria</taxon>
        <taxon>Bacillati</taxon>
        <taxon>Actinomycetota</taxon>
        <taxon>Actinomycetes</taxon>
        <taxon>Micrococcales</taxon>
        <taxon>Cellulomonadaceae</taxon>
        <taxon>Actinotalea</taxon>
    </lineage>
</organism>
<name>A0A939RUX5_9CELL</name>
<comment type="similarity">
    <text evidence="4">Belongs to the SIMIBI class G3E GTPase family. ZNG1 subfamily.</text>
</comment>
<dbReference type="InterPro" id="IPR003495">
    <property type="entry name" value="CobW/HypB/UreG_nucleotide-bd"/>
</dbReference>
<dbReference type="SMART" id="SM00833">
    <property type="entry name" value="CobW_C"/>
    <property type="match status" value="1"/>
</dbReference>
<dbReference type="InterPro" id="IPR027417">
    <property type="entry name" value="P-loop_NTPase"/>
</dbReference>
<dbReference type="SUPFAM" id="SSF90002">
    <property type="entry name" value="Hypothetical protein YjiA, C-terminal domain"/>
    <property type="match status" value="1"/>
</dbReference>
<comment type="catalytic activity">
    <reaction evidence="5">
        <text>GTP + H2O = GDP + phosphate + H(+)</text>
        <dbReference type="Rhea" id="RHEA:19669"/>
        <dbReference type="ChEBI" id="CHEBI:15377"/>
        <dbReference type="ChEBI" id="CHEBI:15378"/>
        <dbReference type="ChEBI" id="CHEBI:37565"/>
        <dbReference type="ChEBI" id="CHEBI:43474"/>
        <dbReference type="ChEBI" id="CHEBI:58189"/>
    </reaction>
    <physiologicalReaction direction="left-to-right" evidence="5">
        <dbReference type="Rhea" id="RHEA:19670"/>
    </physiologicalReaction>
</comment>
<keyword evidence="1" id="KW-0547">Nucleotide-binding</keyword>
<keyword evidence="2" id="KW-0378">Hydrolase</keyword>
<evidence type="ECO:0000256" key="1">
    <source>
        <dbReference type="ARBA" id="ARBA00022741"/>
    </source>
</evidence>
<evidence type="ECO:0000259" key="6">
    <source>
        <dbReference type="SMART" id="SM00833"/>
    </source>
</evidence>
<evidence type="ECO:0000256" key="4">
    <source>
        <dbReference type="ARBA" id="ARBA00034320"/>
    </source>
</evidence>
<dbReference type="EMBL" id="JAGEMK010000003">
    <property type="protein sequence ID" value="MBO1751810.1"/>
    <property type="molecule type" value="Genomic_DNA"/>
</dbReference>
<dbReference type="Gene3D" id="3.30.1220.10">
    <property type="entry name" value="CobW-like, C-terminal domain"/>
    <property type="match status" value="1"/>
</dbReference>
<feature type="domain" description="CobW C-terminal" evidence="6">
    <location>
        <begin position="247"/>
        <end position="337"/>
    </location>
</feature>
<dbReference type="PANTHER" id="PTHR43603">
    <property type="entry name" value="COBW DOMAIN-CONTAINING PROTEIN DDB_G0274527"/>
    <property type="match status" value="1"/>
</dbReference>
<dbReference type="Gene3D" id="3.40.50.300">
    <property type="entry name" value="P-loop containing nucleotide triphosphate hydrolases"/>
    <property type="match status" value="1"/>
</dbReference>
<evidence type="ECO:0000256" key="5">
    <source>
        <dbReference type="ARBA" id="ARBA00049117"/>
    </source>
</evidence>